<evidence type="ECO:0000256" key="1">
    <source>
        <dbReference type="SAM" id="MobiDB-lite"/>
    </source>
</evidence>
<protein>
    <submittedName>
        <fullName evidence="3">Uncharacterized protein</fullName>
    </submittedName>
</protein>
<feature type="transmembrane region" description="Helical" evidence="2">
    <location>
        <begin position="71"/>
        <end position="94"/>
    </location>
</feature>
<organism evidence="3 4">
    <name type="scientific">Dendrothele bispora (strain CBS 962.96)</name>
    <dbReference type="NCBI Taxonomy" id="1314807"/>
    <lineage>
        <taxon>Eukaryota</taxon>
        <taxon>Fungi</taxon>
        <taxon>Dikarya</taxon>
        <taxon>Basidiomycota</taxon>
        <taxon>Agaricomycotina</taxon>
        <taxon>Agaricomycetes</taxon>
        <taxon>Agaricomycetidae</taxon>
        <taxon>Agaricales</taxon>
        <taxon>Agaricales incertae sedis</taxon>
        <taxon>Dendrothele</taxon>
    </lineage>
</organism>
<dbReference type="EMBL" id="ML179770">
    <property type="protein sequence ID" value="THU81919.1"/>
    <property type="molecule type" value="Genomic_DNA"/>
</dbReference>
<dbReference type="AlphaFoldDB" id="A0A4S8L0K7"/>
<feature type="compositionally biased region" description="Polar residues" evidence="1">
    <location>
        <begin position="18"/>
        <end position="27"/>
    </location>
</feature>
<reference evidence="3 4" key="1">
    <citation type="journal article" date="2019" name="Nat. Ecol. Evol.">
        <title>Megaphylogeny resolves global patterns of mushroom evolution.</title>
        <authorList>
            <person name="Varga T."/>
            <person name="Krizsan K."/>
            <person name="Foldi C."/>
            <person name="Dima B."/>
            <person name="Sanchez-Garcia M."/>
            <person name="Sanchez-Ramirez S."/>
            <person name="Szollosi G.J."/>
            <person name="Szarkandi J.G."/>
            <person name="Papp V."/>
            <person name="Albert L."/>
            <person name="Andreopoulos W."/>
            <person name="Angelini C."/>
            <person name="Antonin V."/>
            <person name="Barry K.W."/>
            <person name="Bougher N.L."/>
            <person name="Buchanan P."/>
            <person name="Buyck B."/>
            <person name="Bense V."/>
            <person name="Catcheside P."/>
            <person name="Chovatia M."/>
            <person name="Cooper J."/>
            <person name="Damon W."/>
            <person name="Desjardin D."/>
            <person name="Finy P."/>
            <person name="Geml J."/>
            <person name="Haridas S."/>
            <person name="Hughes K."/>
            <person name="Justo A."/>
            <person name="Karasinski D."/>
            <person name="Kautmanova I."/>
            <person name="Kiss B."/>
            <person name="Kocsube S."/>
            <person name="Kotiranta H."/>
            <person name="LaButti K.M."/>
            <person name="Lechner B.E."/>
            <person name="Liimatainen K."/>
            <person name="Lipzen A."/>
            <person name="Lukacs Z."/>
            <person name="Mihaltcheva S."/>
            <person name="Morgado L.N."/>
            <person name="Niskanen T."/>
            <person name="Noordeloos M.E."/>
            <person name="Ohm R.A."/>
            <person name="Ortiz-Santana B."/>
            <person name="Ovrebo C."/>
            <person name="Racz N."/>
            <person name="Riley R."/>
            <person name="Savchenko A."/>
            <person name="Shiryaev A."/>
            <person name="Soop K."/>
            <person name="Spirin V."/>
            <person name="Szebenyi C."/>
            <person name="Tomsovsky M."/>
            <person name="Tulloss R.E."/>
            <person name="Uehling J."/>
            <person name="Grigoriev I.V."/>
            <person name="Vagvolgyi C."/>
            <person name="Papp T."/>
            <person name="Martin F.M."/>
            <person name="Miettinen O."/>
            <person name="Hibbett D.S."/>
            <person name="Nagy L.G."/>
        </authorList>
    </citation>
    <scope>NUCLEOTIDE SEQUENCE [LARGE SCALE GENOMIC DNA]</scope>
    <source>
        <strain evidence="3 4">CBS 962.96</strain>
    </source>
</reference>
<feature type="transmembrane region" description="Helical" evidence="2">
    <location>
        <begin position="43"/>
        <end position="64"/>
    </location>
</feature>
<gene>
    <name evidence="3" type="ORF">K435DRAFT_872841</name>
</gene>
<keyword evidence="4" id="KW-1185">Reference proteome</keyword>
<proteinExistence type="predicted"/>
<accession>A0A4S8L0K7</accession>
<evidence type="ECO:0000313" key="3">
    <source>
        <dbReference type="EMBL" id="THU81919.1"/>
    </source>
</evidence>
<name>A0A4S8L0K7_DENBC</name>
<evidence type="ECO:0000313" key="4">
    <source>
        <dbReference type="Proteomes" id="UP000297245"/>
    </source>
</evidence>
<evidence type="ECO:0000256" key="2">
    <source>
        <dbReference type="SAM" id="Phobius"/>
    </source>
</evidence>
<keyword evidence="2" id="KW-0472">Membrane</keyword>
<feature type="region of interest" description="Disordered" evidence="1">
    <location>
        <begin position="1"/>
        <end position="27"/>
    </location>
</feature>
<dbReference type="Proteomes" id="UP000297245">
    <property type="component" value="Unassembled WGS sequence"/>
</dbReference>
<keyword evidence="2" id="KW-1133">Transmembrane helix</keyword>
<sequence length="157" mass="17101">MPERDPSFQHNPAVDSPPSFSFSTAQPETCPRSLSPVLSSSGLLALLILTFADLTGAVVFSLAISVTIHPLLFTQIVLMSIITPISPSSSVPLWNNSNVPPFDWLLVWIGHIDNAISPYTRVGKRSVEVLVKVEFGVGRERKNVGLMPVSFCFPWPG</sequence>
<keyword evidence="2" id="KW-0812">Transmembrane</keyword>